<evidence type="ECO:0000256" key="1">
    <source>
        <dbReference type="ARBA" id="ARBA00005564"/>
    </source>
</evidence>
<comment type="caution">
    <text evidence="2">The sequence shown here is derived from an EMBL/GenBank/DDBJ whole genome shotgun (WGS) entry which is preliminary data.</text>
</comment>
<dbReference type="Gene3D" id="2.130.10.10">
    <property type="entry name" value="YVTN repeat-like/Quinoprotein amine dehydrogenase"/>
    <property type="match status" value="1"/>
</dbReference>
<dbReference type="InterPro" id="IPR011048">
    <property type="entry name" value="Haem_d1_sf"/>
</dbReference>
<dbReference type="RefSeq" id="WP_273844412.1">
    <property type="nucleotide sequence ID" value="NZ_JAQQWT010000009.1"/>
</dbReference>
<evidence type="ECO:0000313" key="3">
    <source>
        <dbReference type="Proteomes" id="UP001589833"/>
    </source>
</evidence>
<name>A0ABV6NN22_9BACI</name>
<dbReference type="InterPro" id="IPR015943">
    <property type="entry name" value="WD40/YVTN_repeat-like_dom_sf"/>
</dbReference>
<sequence length="348" mass="37467">MSTQLTAYIGTYTNGESKGIYRMTMNGSTGAIDQPELAAELDNPTYLTVSTDNKYLFSVKKEGNEGGVAAYAIHESDQLQSLNAQLAAGSPPCHVSLDSTNRFIFTANYHLGTAVSYQVTDQGEVSPVISTITHEGKGPHERQEKPHAHYAGLTPDEKYLCVVDLGTDKMGIYQNEVGQLSPHSEFTFKPGTGPRHIQFHPNGKFAYANGELSSEVIALAYDSETGSFKEIQYINSLPSSFEGESIGGALKISPDGNFVYASNRGDDSIAVFSIDDQTGELSLVDHTSTGGEFPRDFTIDPTGAYLLAANQNTSNIVQFSIDHTTGKLTNTGVEIDVPNPVCVVFLNA</sequence>
<dbReference type="Pfam" id="PF10282">
    <property type="entry name" value="Lactonase"/>
    <property type="match status" value="1"/>
</dbReference>
<dbReference type="SUPFAM" id="SSF51004">
    <property type="entry name" value="C-terminal (heme d1) domain of cytochrome cd1-nitrite reductase"/>
    <property type="match status" value="1"/>
</dbReference>
<proteinExistence type="inferred from homology"/>
<organism evidence="2 3">
    <name type="scientific">Halalkalibacter alkalisediminis</name>
    <dbReference type="NCBI Taxonomy" id="935616"/>
    <lineage>
        <taxon>Bacteria</taxon>
        <taxon>Bacillati</taxon>
        <taxon>Bacillota</taxon>
        <taxon>Bacilli</taxon>
        <taxon>Bacillales</taxon>
        <taxon>Bacillaceae</taxon>
        <taxon>Halalkalibacter</taxon>
    </lineage>
</organism>
<reference evidence="2 3" key="1">
    <citation type="submission" date="2024-09" db="EMBL/GenBank/DDBJ databases">
        <authorList>
            <person name="Sun Q."/>
            <person name="Mori K."/>
        </authorList>
    </citation>
    <scope>NUCLEOTIDE SEQUENCE [LARGE SCALE GENOMIC DNA]</scope>
    <source>
        <strain evidence="2 3">NCAIM B.02301</strain>
    </source>
</reference>
<gene>
    <name evidence="2" type="ORF">ACFFH4_24760</name>
</gene>
<dbReference type="PANTHER" id="PTHR30344:SF1">
    <property type="entry name" value="6-PHOSPHOGLUCONOLACTONASE"/>
    <property type="match status" value="1"/>
</dbReference>
<comment type="similarity">
    <text evidence="1">Belongs to the cycloisomerase 2 family.</text>
</comment>
<dbReference type="InterPro" id="IPR019405">
    <property type="entry name" value="Lactonase_7-beta_prop"/>
</dbReference>
<accession>A0ABV6NN22</accession>
<protein>
    <submittedName>
        <fullName evidence="2">Lactonase family protein</fullName>
    </submittedName>
</protein>
<dbReference type="EMBL" id="JBHLTR010000102">
    <property type="protein sequence ID" value="MFC0562086.1"/>
    <property type="molecule type" value="Genomic_DNA"/>
</dbReference>
<evidence type="ECO:0000313" key="2">
    <source>
        <dbReference type="EMBL" id="MFC0562086.1"/>
    </source>
</evidence>
<dbReference type="Proteomes" id="UP001589833">
    <property type="component" value="Unassembled WGS sequence"/>
</dbReference>
<dbReference type="InterPro" id="IPR050282">
    <property type="entry name" value="Cycloisomerase_2"/>
</dbReference>
<keyword evidence="3" id="KW-1185">Reference proteome</keyword>
<dbReference type="PANTHER" id="PTHR30344">
    <property type="entry name" value="6-PHOSPHOGLUCONOLACTONASE-RELATED"/>
    <property type="match status" value="1"/>
</dbReference>